<dbReference type="GO" id="GO:0031507">
    <property type="term" value="P:heterochromatin formation"/>
    <property type="evidence" value="ECO:0007669"/>
    <property type="project" value="TreeGrafter"/>
</dbReference>
<sequence>MIAKSNSLELDALERTTERVQSVFDAVWNEFYSWEQEHSKLSIVSLACSPAFGRKRLFATPDVDLSLPLDRPATPDASAETTEDDTECLFTMYNIGDNGSFAVETLTIFESVDVGIVEPCNTYESCAPININILHGDDSSDMPFVPFADDSFFDARNHMLEYDTLAWQTNSKDPNQSARRLSLHFGISTAHIDETAVLPIRLGTYSSTPGAIWTGSQNDLAHWSDALKPFISSVARTLVPDARNLTTLLQEELTLFCPNLNCVQAHCLSHDFQQVTLSLHDNRFRNVSLHALADDPEAIACGRGCHLNFKGIEDVIPWSSVDVKNLRTFLHIFPGASECELAALCRKPCNEVATICKSPGMSTPFDDTDWELGTRSPELPFEFANIHVTITDPAIERTTVLASETVYAVREIAVATLTVSFVGLDAVAAGKVQNRKCASLVAARAVKLIANAIQSFAPRAIYNSEKNVCCNSRLQKGHVKASISTSQRCMQLDELTCYVQKVEVKRGSFGLEYVGELIYEPTFVTRSEVSYHRGRSYVYGLNASMNVDSAFVGNEARFINHSHQANCSVEILLVNGDHRIGIFAKRFISAGSELFLDYGPEFPL</sequence>
<dbReference type="Proteomes" id="UP000076871">
    <property type="component" value="Unassembled WGS sequence"/>
</dbReference>
<protein>
    <recommendedName>
        <fullName evidence="3">SET domain-containing protein</fullName>
    </recommendedName>
</protein>
<keyword evidence="1" id="KW-0805">Transcription regulation</keyword>
<keyword evidence="2" id="KW-0804">Transcription</keyword>
<dbReference type="STRING" id="1314785.A0A165EWA1"/>
<dbReference type="GO" id="GO:0003682">
    <property type="term" value="F:chromatin binding"/>
    <property type="evidence" value="ECO:0007669"/>
    <property type="project" value="TreeGrafter"/>
</dbReference>
<dbReference type="SMART" id="SM00317">
    <property type="entry name" value="SET"/>
    <property type="match status" value="1"/>
</dbReference>
<dbReference type="OrthoDB" id="6141102at2759"/>
<dbReference type="InterPro" id="IPR001214">
    <property type="entry name" value="SET_dom"/>
</dbReference>
<evidence type="ECO:0000256" key="2">
    <source>
        <dbReference type="ARBA" id="ARBA00023163"/>
    </source>
</evidence>
<evidence type="ECO:0000313" key="4">
    <source>
        <dbReference type="EMBL" id="KZT07901.1"/>
    </source>
</evidence>
<organism evidence="4 5">
    <name type="scientific">Laetiporus sulphureus 93-53</name>
    <dbReference type="NCBI Taxonomy" id="1314785"/>
    <lineage>
        <taxon>Eukaryota</taxon>
        <taxon>Fungi</taxon>
        <taxon>Dikarya</taxon>
        <taxon>Basidiomycota</taxon>
        <taxon>Agaricomycotina</taxon>
        <taxon>Agaricomycetes</taxon>
        <taxon>Polyporales</taxon>
        <taxon>Laetiporus</taxon>
    </lineage>
</organism>
<dbReference type="Pfam" id="PF00856">
    <property type="entry name" value="SET"/>
    <property type="match status" value="1"/>
</dbReference>
<dbReference type="InterPro" id="IPR046341">
    <property type="entry name" value="SET_dom_sf"/>
</dbReference>
<dbReference type="GeneID" id="63823983"/>
<dbReference type="AlphaFoldDB" id="A0A165EWA1"/>
<dbReference type="RefSeq" id="XP_040765641.1">
    <property type="nucleotide sequence ID" value="XM_040906954.1"/>
</dbReference>
<proteinExistence type="predicted"/>
<dbReference type="PANTHER" id="PTHR45747">
    <property type="entry name" value="HISTONE-LYSINE N-METHYLTRANSFERASE E(Z)"/>
    <property type="match status" value="1"/>
</dbReference>
<dbReference type="InParanoid" id="A0A165EWA1"/>
<dbReference type="GO" id="GO:0005634">
    <property type="term" value="C:nucleus"/>
    <property type="evidence" value="ECO:0007669"/>
    <property type="project" value="TreeGrafter"/>
</dbReference>
<evidence type="ECO:0000313" key="5">
    <source>
        <dbReference type="Proteomes" id="UP000076871"/>
    </source>
</evidence>
<keyword evidence="5" id="KW-1185">Reference proteome</keyword>
<reference evidence="4 5" key="1">
    <citation type="journal article" date="2016" name="Mol. Biol. Evol.">
        <title>Comparative Genomics of Early-Diverging Mushroom-Forming Fungi Provides Insights into the Origins of Lignocellulose Decay Capabilities.</title>
        <authorList>
            <person name="Nagy L.G."/>
            <person name="Riley R."/>
            <person name="Tritt A."/>
            <person name="Adam C."/>
            <person name="Daum C."/>
            <person name="Floudas D."/>
            <person name="Sun H."/>
            <person name="Yadav J.S."/>
            <person name="Pangilinan J."/>
            <person name="Larsson K.H."/>
            <person name="Matsuura K."/>
            <person name="Barry K."/>
            <person name="Labutti K."/>
            <person name="Kuo R."/>
            <person name="Ohm R.A."/>
            <person name="Bhattacharya S.S."/>
            <person name="Shirouzu T."/>
            <person name="Yoshinaga Y."/>
            <person name="Martin F.M."/>
            <person name="Grigoriev I.V."/>
            <person name="Hibbett D.S."/>
        </authorList>
    </citation>
    <scope>NUCLEOTIDE SEQUENCE [LARGE SCALE GENOMIC DNA]</scope>
    <source>
        <strain evidence="4 5">93-53</strain>
    </source>
</reference>
<dbReference type="EMBL" id="KV427617">
    <property type="protein sequence ID" value="KZT07901.1"/>
    <property type="molecule type" value="Genomic_DNA"/>
</dbReference>
<name>A0A165EWA1_9APHY</name>
<dbReference type="InterPro" id="IPR045318">
    <property type="entry name" value="EZH1/2-like"/>
</dbReference>
<feature type="domain" description="SET" evidence="3">
    <location>
        <begin position="457"/>
        <end position="599"/>
    </location>
</feature>
<dbReference type="Gene3D" id="2.170.270.10">
    <property type="entry name" value="SET domain"/>
    <property type="match status" value="1"/>
</dbReference>
<dbReference type="PROSITE" id="PS50280">
    <property type="entry name" value="SET"/>
    <property type="match status" value="1"/>
</dbReference>
<evidence type="ECO:0000259" key="3">
    <source>
        <dbReference type="PROSITE" id="PS50280"/>
    </source>
</evidence>
<dbReference type="SUPFAM" id="SSF82199">
    <property type="entry name" value="SET domain"/>
    <property type="match status" value="1"/>
</dbReference>
<accession>A0A165EWA1</accession>
<evidence type="ECO:0000256" key="1">
    <source>
        <dbReference type="ARBA" id="ARBA00023015"/>
    </source>
</evidence>
<dbReference type="PANTHER" id="PTHR45747:SF4">
    <property type="entry name" value="HISTONE-LYSINE N-METHYLTRANSFERASE E(Z)"/>
    <property type="match status" value="1"/>
</dbReference>
<dbReference type="GO" id="GO:0046976">
    <property type="term" value="F:histone H3K27 methyltransferase activity"/>
    <property type="evidence" value="ECO:0007669"/>
    <property type="project" value="TreeGrafter"/>
</dbReference>
<gene>
    <name evidence="4" type="ORF">LAESUDRAFT_713223</name>
</gene>